<dbReference type="PROSITE" id="PS51384">
    <property type="entry name" value="FAD_FR"/>
    <property type="match status" value="1"/>
</dbReference>
<keyword evidence="11 13" id="KW-0472">Membrane</keyword>
<dbReference type="InterPro" id="IPR013112">
    <property type="entry name" value="FAD-bd_8"/>
</dbReference>
<comment type="caution">
    <text evidence="15">The sequence shown here is derived from an EMBL/GenBank/DDBJ whole genome shotgun (WGS) entry which is preliminary data.</text>
</comment>
<keyword evidence="6 13" id="KW-0812">Transmembrane</keyword>
<keyword evidence="16" id="KW-1185">Reference proteome</keyword>
<comment type="subcellular location">
    <subcellularLocation>
        <location evidence="1">Cell membrane</location>
        <topology evidence="1">Multi-pass membrane protein</topology>
    </subcellularLocation>
</comment>
<comment type="catalytic activity">
    <reaction evidence="12">
        <text>2 a Fe(II)-siderophore + NADP(+) + H(+) = 2 a Fe(III)-siderophore + NADPH</text>
        <dbReference type="Rhea" id="RHEA:28795"/>
        <dbReference type="Rhea" id="RHEA-COMP:11342"/>
        <dbReference type="Rhea" id="RHEA-COMP:11344"/>
        <dbReference type="ChEBI" id="CHEBI:15378"/>
        <dbReference type="ChEBI" id="CHEBI:29033"/>
        <dbReference type="ChEBI" id="CHEBI:29034"/>
        <dbReference type="ChEBI" id="CHEBI:57783"/>
        <dbReference type="ChEBI" id="CHEBI:58349"/>
        <dbReference type="EC" id="1.16.1.9"/>
    </reaction>
</comment>
<keyword evidence="10" id="KW-0406">Ion transport</keyword>
<dbReference type="InterPro" id="IPR013130">
    <property type="entry name" value="Fe3_Rdtase_TM_dom"/>
</dbReference>
<sequence>MGYHFLDLSKEEKHERRHLLDWYGLTAQASILAPLLTLQLYFLAVWIDRRWRNRNEFDAPSSPPAKREQRGGKSGLLRTAKNASRQILWWNSDPVDVLGCHLGSKGDVLGAAIWTVWLLFLCFPQTGEDYLHLAKRFGAIGASQLPLQYLLAFKSPYSPLQLLTRSSHETLNCLHQHLGYIITGFFYTHVALYVNFYVVKNLLAEKLLAGYILAGVFSVVAFTAIGTTALAPVRRWSYRVFYVVHVALATLLLPVLFFHVSHVRLYLYETAAVYAVNAVLRLLNTKTYDGTLQLIPDTGLLEIVVQLPKSALSCWEPGHHAYVSLAGHPLNRTFKSNPFTVASLPAADGHLKFVAKILDGNTAKLARSMDNIKHSGPGQQLSIEGPYGLGRHGNELLRYDRILFVAGGVGATFVLPLYRQLLADLSPSKGSYRRQKVQFLWIARSKAEIIWSLPENANERQGFAERLSVYLTGPSTSTGSPIGSSTVGDGEDGSRVAFGEPAGGIELEEKERLLVSDVGAGARQDTDEVAIHAGRPNLRKVVDQTFAYGTTERVAVIVCGPLGLSQALREEVGRYVRRGREVWFWEEKFAF</sequence>
<name>A0A4U0TQR9_9PEZI</name>
<dbReference type="InterPro" id="IPR017938">
    <property type="entry name" value="Riboflavin_synthase-like_b-brl"/>
</dbReference>
<dbReference type="PANTHER" id="PTHR32361:SF28">
    <property type="entry name" value="FRP1P"/>
    <property type="match status" value="1"/>
</dbReference>
<feature type="transmembrane region" description="Helical" evidence="13">
    <location>
        <begin position="22"/>
        <end position="47"/>
    </location>
</feature>
<reference evidence="15 16" key="1">
    <citation type="submission" date="2017-03" db="EMBL/GenBank/DDBJ databases">
        <title>Genomes of endolithic fungi from Antarctica.</title>
        <authorList>
            <person name="Coleine C."/>
            <person name="Masonjones S."/>
            <person name="Stajich J.E."/>
        </authorList>
    </citation>
    <scope>NUCLEOTIDE SEQUENCE [LARGE SCALE GENOMIC DNA]</scope>
    <source>
        <strain evidence="15 16">CCFEE 6315</strain>
    </source>
</reference>
<evidence type="ECO:0000256" key="5">
    <source>
        <dbReference type="ARBA" id="ARBA00022475"/>
    </source>
</evidence>
<evidence type="ECO:0000256" key="4">
    <source>
        <dbReference type="ARBA" id="ARBA00022448"/>
    </source>
</evidence>
<dbReference type="GO" id="GO:0052851">
    <property type="term" value="F:ferric-chelate reductase (NADPH) activity"/>
    <property type="evidence" value="ECO:0007669"/>
    <property type="project" value="UniProtKB-EC"/>
</dbReference>
<dbReference type="SUPFAM" id="SSF63380">
    <property type="entry name" value="Riboflavin synthase domain-like"/>
    <property type="match status" value="1"/>
</dbReference>
<dbReference type="EC" id="1.16.1.9" evidence="3"/>
<dbReference type="InterPro" id="IPR013121">
    <property type="entry name" value="Fe_red_NAD-bd_6"/>
</dbReference>
<accession>A0A4U0TQR9</accession>
<gene>
    <name evidence="15" type="ORF">B0A50_06697</name>
</gene>
<keyword evidence="9" id="KW-0560">Oxidoreductase</keyword>
<dbReference type="GO" id="GO:0015677">
    <property type="term" value="P:copper ion import"/>
    <property type="evidence" value="ECO:0007669"/>
    <property type="project" value="TreeGrafter"/>
</dbReference>
<dbReference type="Gene3D" id="3.40.50.80">
    <property type="entry name" value="Nucleotide-binding domain of ferredoxin-NADP reductase (FNR) module"/>
    <property type="match status" value="1"/>
</dbReference>
<protein>
    <recommendedName>
        <fullName evidence="3">ferric-chelate reductase (NADPH)</fullName>
        <ecNumber evidence="3">1.16.1.9</ecNumber>
    </recommendedName>
</protein>
<comment type="similarity">
    <text evidence="2">Belongs to the ferric reductase (FRE) family.</text>
</comment>
<dbReference type="SUPFAM" id="SSF52343">
    <property type="entry name" value="Ferredoxin reductase-like, C-terminal NADP-linked domain"/>
    <property type="match status" value="1"/>
</dbReference>
<feature type="transmembrane region" description="Helical" evidence="13">
    <location>
        <begin position="178"/>
        <end position="199"/>
    </location>
</feature>
<feature type="transmembrane region" description="Helical" evidence="13">
    <location>
        <begin position="240"/>
        <end position="259"/>
    </location>
</feature>
<dbReference type="GO" id="GO:0005886">
    <property type="term" value="C:plasma membrane"/>
    <property type="evidence" value="ECO:0007669"/>
    <property type="project" value="UniProtKB-SubCell"/>
</dbReference>
<evidence type="ECO:0000256" key="10">
    <source>
        <dbReference type="ARBA" id="ARBA00023065"/>
    </source>
</evidence>
<evidence type="ECO:0000256" key="9">
    <source>
        <dbReference type="ARBA" id="ARBA00023002"/>
    </source>
</evidence>
<keyword evidence="8 13" id="KW-1133">Transmembrane helix</keyword>
<dbReference type="SFLD" id="SFLDS00052">
    <property type="entry name" value="Ferric_Reductase_Domain"/>
    <property type="match status" value="1"/>
</dbReference>
<evidence type="ECO:0000256" key="12">
    <source>
        <dbReference type="ARBA" id="ARBA00048483"/>
    </source>
</evidence>
<dbReference type="InterPro" id="IPR039261">
    <property type="entry name" value="FNR_nucleotide-bd"/>
</dbReference>
<organism evidence="15 16">
    <name type="scientific">Salinomyces thailandicus</name>
    <dbReference type="NCBI Taxonomy" id="706561"/>
    <lineage>
        <taxon>Eukaryota</taxon>
        <taxon>Fungi</taxon>
        <taxon>Dikarya</taxon>
        <taxon>Ascomycota</taxon>
        <taxon>Pezizomycotina</taxon>
        <taxon>Dothideomycetes</taxon>
        <taxon>Dothideomycetidae</taxon>
        <taxon>Mycosphaerellales</taxon>
        <taxon>Teratosphaeriaceae</taxon>
        <taxon>Salinomyces</taxon>
    </lineage>
</organism>
<feature type="transmembrane region" description="Helical" evidence="13">
    <location>
        <begin position="211"/>
        <end position="233"/>
    </location>
</feature>
<dbReference type="Pfam" id="PF08030">
    <property type="entry name" value="NAD_binding_6"/>
    <property type="match status" value="1"/>
</dbReference>
<evidence type="ECO:0000256" key="2">
    <source>
        <dbReference type="ARBA" id="ARBA00006278"/>
    </source>
</evidence>
<dbReference type="Pfam" id="PF01794">
    <property type="entry name" value="Ferric_reduct"/>
    <property type="match status" value="1"/>
</dbReference>
<evidence type="ECO:0000256" key="3">
    <source>
        <dbReference type="ARBA" id="ARBA00012668"/>
    </source>
</evidence>
<evidence type="ECO:0000313" key="15">
    <source>
        <dbReference type="EMBL" id="TKA24377.1"/>
    </source>
</evidence>
<evidence type="ECO:0000259" key="14">
    <source>
        <dbReference type="PROSITE" id="PS51384"/>
    </source>
</evidence>
<dbReference type="SFLD" id="SFLDG01168">
    <property type="entry name" value="Ferric_reductase_subgroup_(FRE"/>
    <property type="match status" value="1"/>
</dbReference>
<dbReference type="GO" id="GO:0006826">
    <property type="term" value="P:iron ion transport"/>
    <property type="evidence" value="ECO:0007669"/>
    <property type="project" value="TreeGrafter"/>
</dbReference>
<dbReference type="CDD" id="cd06186">
    <property type="entry name" value="NOX_Duox_like_FAD_NADP"/>
    <property type="match status" value="1"/>
</dbReference>
<dbReference type="EMBL" id="NAJL01000044">
    <property type="protein sequence ID" value="TKA24377.1"/>
    <property type="molecule type" value="Genomic_DNA"/>
</dbReference>
<keyword evidence="5" id="KW-1003">Cell membrane</keyword>
<proteinExistence type="inferred from homology"/>
<dbReference type="InterPro" id="IPR051410">
    <property type="entry name" value="Ferric/Cupric_Reductase"/>
</dbReference>
<dbReference type="OrthoDB" id="10006946at2759"/>
<evidence type="ECO:0000256" key="8">
    <source>
        <dbReference type="ARBA" id="ARBA00022989"/>
    </source>
</evidence>
<dbReference type="InterPro" id="IPR017927">
    <property type="entry name" value="FAD-bd_FR_type"/>
</dbReference>
<feature type="domain" description="FAD-binding FR-type" evidence="14">
    <location>
        <begin position="233"/>
        <end position="393"/>
    </location>
</feature>
<evidence type="ECO:0000256" key="1">
    <source>
        <dbReference type="ARBA" id="ARBA00004651"/>
    </source>
</evidence>
<evidence type="ECO:0000313" key="16">
    <source>
        <dbReference type="Proteomes" id="UP000308549"/>
    </source>
</evidence>
<evidence type="ECO:0000256" key="11">
    <source>
        <dbReference type="ARBA" id="ARBA00023136"/>
    </source>
</evidence>
<evidence type="ECO:0000256" key="6">
    <source>
        <dbReference type="ARBA" id="ARBA00022692"/>
    </source>
</evidence>
<dbReference type="PANTHER" id="PTHR32361">
    <property type="entry name" value="FERRIC/CUPRIC REDUCTASE TRANSMEMBRANE COMPONENT"/>
    <property type="match status" value="1"/>
</dbReference>
<evidence type="ECO:0000256" key="13">
    <source>
        <dbReference type="SAM" id="Phobius"/>
    </source>
</evidence>
<dbReference type="Proteomes" id="UP000308549">
    <property type="component" value="Unassembled WGS sequence"/>
</dbReference>
<dbReference type="Pfam" id="PF08022">
    <property type="entry name" value="FAD_binding_8"/>
    <property type="match status" value="1"/>
</dbReference>
<keyword evidence="4" id="KW-0813">Transport</keyword>
<keyword evidence="7" id="KW-0249">Electron transport</keyword>
<evidence type="ECO:0000256" key="7">
    <source>
        <dbReference type="ARBA" id="ARBA00022982"/>
    </source>
</evidence>
<dbReference type="GO" id="GO:0006879">
    <property type="term" value="P:intracellular iron ion homeostasis"/>
    <property type="evidence" value="ECO:0007669"/>
    <property type="project" value="TreeGrafter"/>
</dbReference>
<dbReference type="AlphaFoldDB" id="A0A4U0TQR9"/>